<accession>A0A437Q6F7</accession>
<sequence>MQEREIKLLFNAGVFESCEATPIAMSRGWTLKFIAKDGNIITLDLQRSKKEREFKSLDGAAAVAKRIGFEWLNVHLGELEWREKV</sequence>
<protein>
    <submittedName>
        <fullName evidence="1">Uncharacterized protein</fullName>
    </submittedName>
</protein>
<dbReference type="AlphaFoldDB" id="A0A437Q6F7"/>
<organism evidence="1 2">
    <name type="scientific">Neptunomonas marina</name>
    <dbReference type="NCBI Taxonomy" id="1815562"/>
    <lineage>
        <taxon>Bacteria</taxon>
        <taxon>Pseudomonadati</taxon>
        <taxon>Pseudomonadota</taxon>
        <taxon>Gammaproteobacteria</taxon>
        <taxon>Oceanospirillales</taxon>
        <taxon>Oceanospirillaceae</taxon>
        <taxon>Neptunomonas</taxon>
    </lineage>
</organism>
<gene>
    <name evidence="1" type="ORF">EOE65_13525</name>
</gene>
<comment type="caution">
    <text evidence="1">The sequence shown here is derived from an EMBL/GenBank/DDBJ whole genome shotgun (WGS) entry which is preliminary data.</text>
</comment>
<keyword evidence="2" id="KW-1185">Reference proteome</keyword>
<reference evidence="1 2" key="1">
    <citation type="submission" date="2019-01" db="EMBL/GenBank/DDBJ databases">
        <authorList>
            <person name="Chen W.-M."/>
        </authorList>
    </citation>
    <scope>NUCLEOTIDE SEQUENCE [LARGE SCALE GENOMIC DNA]</scope>
    <source>
        <strain evidence="1 2">HPM-16</strain>
    </source>
</reference>
<dbReference type="EMBL" id="SACQ01000006">
    <property type="protein sequence ID" value="RVU30067.1"/>
    <property type="molecule type" value="Genomic_DNA"/>
</dbReference>
<evidence type="ECO:0000313" key="2">
    <source>
        <dbReference type="Proteomes" id="UP000282818"/>
    </source>
</evidence>
<evidence type="ECO:0000313" key="1">
    <source>
        <dbReference type="EMBL" id="RVU30067.1"/>
    </source>
</evidence>
<dbReference type="RefSeq" id="WP_127694852.1">
    <property type="nucleotide sequence ID" value="NZ_SACQ01000006.1"/>
</dbReference>
<proteinExistence type="predicted"/>
<name>A0A437Q6F7_9GAMM</name>
<dbReference type="Proteomes" id="UP000282818">
    <property type="component" value="Unassembled WGS sequence"/>
</dbReference>